<accession>A0A1Z3CHS6</accession>
<feature type="domain" description="Dynamin N-terminal" evidence="7">
    <location>
        <begin position="54"/>
        <end position="301"/>
    </location>
</feature>
<sequence>MQIKYEVVVDKILTGLNEYNGFYSRDYFLDIEDRIQKMKKNIENSMQEGRLLKIGIVGEVKAGKSSFLNALIFDGNEILPKASTPMTAALTKIAYAELPSAKITFYSVKDWERVQELSNEYNREFDKYYFEYKKKYEEKQNQFSGRGINYSYIEPLKSREEMKDKIKKEISLKLSSCKELTDMFNKSNKNLTDYLGKTIELKFENMKFELNNYIGANGEFTSIVRHVELKMNNEMLKSVEIVDTPGLNDPIISRSETTKKFLAECDVVFLLSYCGQFLTKEDITFMSKTLPNEGIRNIIIVGSKFDSGILDDNTSKDIKTAYHSSKAIYDKQARENIAKSLSNSYNFETLVKIQDSLPPSYISSILFSCIQKKKQEIPYSKEENHIIEQLKKHFKDFNDDEKILLSLSGINDIKKKLSLIIKDKEKIISEKNKEILSDNKKILLNLLEDIMIQATQNKEDLKIYDKEQLENKLNLLENKLNSMRREIKNVFDDSSVEASEFLNDMKVDIDLEVENYIDFTIHTNYETKHEEFRRGFLGLFTEHRTYEITTHSAEVSDVLSNMRKYIARCKKKTNEEFKNIINLKKLENTIKNIIIGAFDLSQKDFNENDILTPLKTVIKKIKIPEIEIEEEEFGNFIIEKFSGGSVKGEDIHQLKLIENKVFSDIAKKIKEEIDNCENKINNVMSEQAGIFVDNIIENLKTNIDMLKKQLKNKENAILKYDELCKLLVEYKKMIIEMEM</sequence>
<dbReference type="Gene3D" id="3.40.50.300">
    <property type="entry name" value="P-loop containing nucleotide triphosphate hydrolases"/>
    <property type="match status" value="1"/>
</dbReference>
<keyword evidence="9" id="KW-1185">Reference proteome</keyword>
<evidence type="ECO:0000313" key="9">
    <source>
        <dbReference type="Proteomes" id="UP000196759"/>
    </source>
</evidence>
<dbReference type="InterPro" id="IPR027417">
    <property type="entry name" value="P-loop_NTPase"/>
</dbReference>
<evidence type="ECO:0000256" key="3">
    <source>
        <dbReference type="ARBA" id="ARBA00022801"/>
    </source>
</evidence>
<keyword evidence="3" id="KW-0378">Hydrolase</keyword>
<dbReference type="SUPFAM" id="SSF52540">
    <property type="entry name" value="P-loop containing nucleoside triphosphate hydrolases"/>
    <property type="match status" value="1"/>
</dbReference>
<name>A0A1Z3CHS6_FUSNP</name>
<evidence type="ECO:0000256" key="6">
    <source>
        <dbReference type="SAM" id="Coils"/>
    </source>
</evidence>
<keyword evidence="4" id="KW-0342">GTP-binding</keyword>
<dbReference type="EMBL" id="CP021934">
    <property type="protein sequence ID" value="ASC02985.1"/>
    <property type="molecule type" value="Genomic_DNA"/>
</dbReference>
<evidence type="ECO:0000256" key="4">
    <source>
        <dbReference type="ARBA" id="ARBA00023134"/>
    </source>
</evidence>
<comment type="subcellular location">
    <subcellularLocation>
        <location evidence="1">Membrane</location>
    </subcellularLocation>
</comment>
<dbReference type="Proteomes" id="UP000196759">
    <property type="component" value="Chromosome"/>
</dbReference>
<reference evidence="8 9" key="1">
    <citation type="submission" date="2017-06" db="EMBL/GenBank/DDBJ databases">
        <title>Draft genome sequence of Fusobacterium nucleatum subsp. polymorphum KCOM 1260 (=ChDC F218).</title>
        <authorList>
            <person name="Kook J.-K."/>
            <person name="Park S.-N."/>
            <person name="Lim Y.K."/>
            <person name="Roh H."/>
        </authorList>
    </citation>
    <scope>NUCLEOTIDE SEQUENCE [LARGE SCALE GENOMIC DNA]</scope>
    <source>
        <strain evidence="9">KCOM 1260 (ChDC F218)</strain>
    </source>
</reference>
<dbReference type="PANTHER" id="PTHR10465">
    <property type="entry name" value="TRANSMEMBRANE GTPASE FZO1"/>
    <property type="match status" value="1"/>
</dbReference>
<organism evidence="8 9">
    <name type="scientific">Fusobacterium nucleatum subsp. polymorphum</name>
    <name type="common">Fusobacterium polymorphum</name>
    <dbReference type="NCBI Taxonomy" id="76857"/>
    <lineage>
        <taxon>Bacteria</taxon>
        <taxon>Fusobacteriati</taxon>
        <taxon>Fusobacteriota</taxon>
        <taxon>Fusobacteriia</taxon>
        <taxon>Fusobacteriales</taxon>
        <taxon>Fusobacteriaceae</taxon>
        <taxon>Fusobacterium</taxon>
    </lineage>
</organism>
<dbReference type="AlphaFoldDB" id="A0A1Z3CHS6"/>
<dbReference type="GO" id="GO:0016020">
    <property type="term" value="C:membrane"/>
    <property type="evidence" value="ECO:0007669"/>
    <property type="project" value="UniProtKB-SubCell"/>
</dbReference>
<evidence type="ECO:0000256" key="1">
    <source>
        <dbReference type="ARBA" id="ARBA00004370"/>
    </source>
</evidence>
<dbReference type="RefSeq" id="WP_088337263.1">
    <property type="nucleotide sequence ID" value="NZ_CP021934.1"/>
</dbReference>
<evidence type="ECO:0000256" key="5">
    <source>
        <dbReference type="ARBA" id="ARBA00023136"/>
    </source>
</evidence>
<keyword evidence="2" id="KW-0547">Nucleotide-binding</keyword>
<evidence type="ECO:0000313" key="8">
    <source>
        <dbReference type="EMBL" id="ASC02985.1"/>
    </source>
</evidence>
<dbReference type="PANTHER" id="PTHR10465:SF0">
    <property type="entry name" value="SARCALUMENIN"/>
    <property type="match status" value="1"/>
</dbReference>
<dbReference type="GO" id="GO:0005525">
    <property type="term" value="F:GTP binding"/>
    <property type="evidence" value="ECO:0007669"/>
    <property type="project" value="UniProtKB-KW"/>
</dbReference>
<proteinExistence type="predicted"/>
<evidence type="ECO:0000259" key="7">
    <source>
        <dbReference type="Pfam" id="PF00350"/>
    </source>
</evidence>
<protein>
    <recommendedName>
        <fullName evidence="7">Dynamin N-terminal domain-containing protein</fullName>
    </recommendedName>
</protein>
<dbReference type="InterPro" id="IPR027094">
    <property type="entry name" value="Mitofusin_fam"/>
</dbReference>
<dbReference type="InterPro" id="IPR045063">
    <property type="entry name" value="Dynamin_N"/>
</dbReference>
<evidence type="ECO:0000256" key="2">
    <source>
        <dbReference type="ARBA" id="ARBA00022741"/>
    </source>
</evidence>
<feature type="coiled-coil region" evidence="6">
    <location>
        <begin position="666"/>
        <end position="723"/>
    </location>
</feature>
<dbReference type="Pfam" id="PF00350">
    <property type="entry name" value="Dynamin_N"/>
    <property type="match status" value="1"/>
</dbReference>
<gene>
    <name evidence="8" type="ORF">CBG50_06485</name>
</gene>
<keyword evidence="6" id="KW-0175">Coiled coil</keyword>
<dbReference type="GO" id="GO:0003924">
    <property type="term" value="F:GTPase activity"/>
    <property type="evidence" value="ECO:0007669"/>
    <property type="project" value="InterPro"/>
</dbReference>
<feature type="coiled-coil region" evidence="6">
    <location>
        <begin position="466"/>
        <end position="493"/>
    </location>
</feature>
<keyword evidence="5" id="KW-0472">Membrane</keyword>